<dbReference type="GO" id="GO:0001727">
    <property type="term" value="F:lipid kinase activity"/>
    <property type="evidence" value="ECO:0007669"/>
    <property type="project" value="TreeGrafter"/>
</dbReference>
<evidence type="ECO:0000313" key="8">
    <source>
        <dbReference type="Proteomes" id="UP000284403"/>
    </source>
</evidence>
<dbReference type="Pfam" id="PF19279">
    <property type="entry name" value="YegS_C"/>
    <property type="match status" value="1"/>
</dbReference>
<dbReference type="GO" id="GO:0046512">
    <property type="term" value="P:sphingosine biosynthetic process"/>
    <property type="evidence" value="ECO:0007669"/>
    <property type="project" value="TreeGrafter"/>
</dbReference>
<name>A0A3S5IUI7_9TRYP</name>
<dbReference type="InterPro" id="IPR050187">
    <property type="entry name" value="Lipid_Phosphate_FormReg"/>
</dbReference>
<dbReference type="InterPro" id="IPR045540">
    <property type="entry name" value="YegS/DAGK_C"/>
</dbReference>
<dbReference type="InterPro" id="IPR017438">
    <property type="entry name" value="ATP-NAD_kinase_N"/>
</dbReference>
<dbReference type="InterPro" id="IPR016064">
    <property type="entry name" value="NAD/diacylglycerol_kinase_sf"/>
</dbReference>
<comment type="caution">
    <text evidence="7">The sequence shown here is derived from an EMBL/GenBank/DDBJ whole genome shotgun (WGS) entry which is preliminary data.</text>
</comment>
<sequence>MSRTEEGAALPSTSGTCPRHCEGATPALLGDAAGPAPGACSARVRYRRREATLTYDRAKGRVLLQRANSGGKVVNLANLSTWLVLNIETPEEGALRQARRTKPGLAPAATAAAKPCKRRSFRGSLTTSPQLMETIYPRSRSLSTLPSHHLGNQSRSASGVDTAGLARSTSGGVRPSEPSGCTYYLYYVKGPGSSLRVSTVEFAPLPDAKSQEDVRVVVQAILRGVYPCGAKQLFLFVSPKSGSGNAVSITEDQVLPVLYYTRHEVRAIITTRVFHCEDYIANFANEVNSGHVLVCVGGDGMIHEAVNGLFRRKQAMRAREEAARPTKAFNSHGQGEEQHKSGRETTKGSAEGESSLSVLDEDGRHEQGEAEEASRSTDAETARMTASHPPQPSTQQFGIKILPTSSAYEGARFSMPLVATIPAGSGCGMAKTLGIISVKEGVLALVHLKTCAKDLMSMQYLVNESHDRHSKLFPHNFVKAAHTRGKTHREQEEEREKVTAERIAFMSVTFGLLNDIDRGSEKLRWMGNSRFTVYGAYTFLRGVRSYRVRLRYLPWLGRQGQKMEKLEDSGTFPGEAGIPRCTRTDACMHCRAHKDSATTSELARDLDPLTFPLQDTVSSDASGTLQGELVDFEDDSLPWVALDGSHYAIFLSNIRDAAKDIMMAPLAHMSDGAIDVVFARERDVKCGRAQFLKFFSKMESGEHVHLPFVSYIKARAVELEAVEGFIMSDGEVMPFTKVRVTPLRRAAEFVRGR</sequence>
<evidence type="ECO:0000256" key="2">
    <source>
        <dbReference type="ARBA" id="ARBA00022741"/>
    </source>
</evidence>
<dbReference type="EMBL" id="MKKU01000057">
    <property type="protein sequence ID" value="RNF26094.1"/>
    <property type="molecule type" value="Genomic_DNA"/>
</dbReference>
<feature type="region of interest" description="Disordered" evidence="5">
    <location>
        <begin position="142"/>
        <end position="176"/>
    </location>
</feature>
<dbReference type="GeneID" id="40315233"/>
<evidence type="ECO:0000256" key="3">
    <source>
        <dbReference type="ARBA" id="ARBA00022777"/>
    </source>
</evidence>
<reference evidence="7 8" key="1">
    <citation type="journal article" date="2018" name="BMC Genomics">
        <title>Genomic comparison of Trypanosoma conorhini and Trypanosoma rangeli to Trypanosoma cruzi strains of high and low virulence.</title>
        <authorList>
            <person name="Bradwell K.R."/>
            <person name="Koparde V.N."/>
            <person name="Matveyev A.V."/>
            <person name="Serrano M.G."/>
            <person name="Alves J.M."/>
            <person name="Parikh H."/>
            <person name="Huang B."/>
            <person name="Lee V."/>
            <person name="Espinosa-Alvarez O."/>
            <person name="Ortiz P.A."/>
            <person name="Costa-Martins A.G."/>
            <person name="Teixeira M.M."/>
            <person name="Buck G.A."/>
        </authorList>
    </citation>
    <scope>NUCLEOTIDE SEQUENCE [LARGE SCALE GENOMIC DNA]</scope>
    <source>
        <strain evidence="7 8">025E</strain>
    </source>
</reference>
<dbReference type="Pfam" id="PF00781">
    <property type="entry name" value="DAGK_cat"/>
    <property type="match status" value="1"/>
</dbReference>
<dbReference type="OrthoDB" id="3853857at2759"/>
<dbReference type="Gene3D" id="2.60.200.40">
    <property type="match status" value="1"/>
</dbReference>
<dbReference type="PANTHER" id="PTHR12358">
    <property type="entry name" value="SPHINGOSINE KINASE"/>
    <property type="match status" value="1"/>
</dbReference>
<evidence type="ECO:0000313" key="7">
    <source>
        <dbReference type="EMBL" id="RNF26094.1"/>
    </source>
</evidence>
<dbReference type="EC" id="2.7.1.23" evidence="7"/>
<keyword evidence="4" id="KW-0067">ATP-binding</keyword>
<keyword evidence="1 7" id="KW-0808">Transferase</keyword>
<keyword evidence="2" id="KW-0547">Nucleotide-binding</keyword>
<dbReference type="GO" id="GO:0005524">
    <property type="term" value="F:ATP binding"/>
    <property type="evidence" value="ECO:0007669"/>
    <property type="project" value="UniProtKB-KW"/>
</dbReference>
<dbReference type="Proteomes" id="UP000284403">
    <property type="component" value="Unassembled WGS sequence"/>
</dbReference>
<feature type="domain" description="DAGKc" evidence="6">
    <location>
        <begin position="228"/>
        <end position="312"/>
    </location>
</feature>
<feature type="region of interest" description="Disordered" evidence="5">
    <location>
        <begin position="317"/>
        <end position="397"/>
    </location>
</feature>
<organism evidence="7 8">
    <name type="scientific">Trypanosoma conorhini</name>
    <dbReference type="NCBI Taxonomy" id="83891"/>
    <lineage>
        <taxon>Eukaryota</taxon>
        <taxon>Discoba</taxon>
        <taxon>Euglenozoa</taxon>
        <taxon>Kinetoplastea</taxon>
        <taxon>Metakinetoplastina</taxon>
        <taxon>Trypanosomatida</taxon>
        <taxon>Trypanosomatidae</taxon>
        <taxon>Trypanosoma</taxon>
    </lineage>
</organism>
<dbReference type="RefSeq" id="XP_029231300.1">
    <property type="nucleotide sequence ID" value="XM_029368560.1"/>
</dbReference>
<dbReference type="Gene3D" id="3.40.50.10330">
    <property type="entry name" value="Probable inorganic polyphosphate/atp-NAD kinase, domain 1"/>
    <property type="match status" value="1"/>
</dbReference>
<gene>
    <name evidence="7" type="ORF">Tco025E_01622</name>
</gene>
<dbReference type="InterPro" id="IPR001206">
    <property type="entry name" value="Diacylglycerol_kinase_cat_dom"/>
</dbReference>
<evidence type="ECO:0000256" key="1">
    <source>
        <dbReference type="ARBA" id="ARBA00022679"/>
    </source>
</evidence>
<accession>A0A3S5IUI7</accession>
<keyword evidence="3 7" id="KW-0418">Kinase</keyword>
<feature type="compositionally biased region" description="Basic and acidic residues" evidence="5">
    <location>
        <begin position="361"/>
        <end position="381"/>
    </location>
</feature>
<dbReference type="PANTHER" id="PTHR12358:SF31">
    <property type="entry name" value="ACYLGLYCEROL KINASE, MITOCHONDRIAL"/>
    <property type="match status" value="1"/>
</dbReference>
<feature type="compositionally biased region" description="Polar residues" evidence="5">
    <location>
        <begin position="142"/>
        <end position="159"/>
    </location>
</feature>
<evidence type="ECO:0000259" key="6">
    <source>
        <dbReference type="PROSITE" id="PS50146"/>
    </source>
</evidence>
<dbReference type="SUPFAM" id="SSF111331">
    <property type="entry name" value="NAD kinase/diacylglycerol kinase-like"/>
    <property type="match status" value="2"/>
</dbReference>
<dbReference type="GO" id="GO:0003951">
    <property type="term" value="F:NAD+ kinase activity"/>
    <property type="evidence" value="ECO:0007669"/>
    <property type="project" value="UniProtKB-EC"/>
</dbReference>
<protein>
    <submittedName>
        <fullName evidence="7">Putative sphingosine kinase A, B</fullName>
        <ecNumber evidence="7">2.7.1.23</ecNumber>
    </submittedName>
</protein>
<dbReference type="AlphaFoldDB" id="A0A3S5IUI7"/>
<keyword evidence="8" id="KW-1185">Reference proteome</keyword>
<evidence type="ECO:0000256" key="4">
    <source>
        <dbReference type="ARBA" id="ARBA00022840"/>
    </source>
</evidence>
<dbReference type="GO" id="GO:0016020">
    <property type="term" value="C:membrane"/>
    <property type="evidence" value="ECO:0007669"/>
    <property type="project" value="TreeGrafter"/>
</dbReference>
<proteinExistence type="predicted"/>
<dbReference type="PROSITE" id="PS50146">
    <property type="entry name" value="DAGK"/>
    <property type="match status" value="1"/>
</dbReference>
<dbReference type="GO" id="GO:0005737">
    <property type="term" value="C:cytoplasm"/>
    <property type="evidence" value="ECO:0007669"/>
    <property type="project" value="TreeGrafter"/>
</dbReference>
<evidence type="ECO:0000256" key="5">
    <source>
        <dbReference type="SAM" id="MobiDB-lite"/>
    </source>
</evidence>
<feature type="compositionally biased region" description="Basic and acidic residues" evidence="5">
    <location>
        <begin position="334"/>
        <end position="346"/>
    </location>
</feature>